<keyword evidence="1" id="KW-0812">Transmembrane</keyword>
<protein>
    <submittedName>
        <fullName evidence="5">Interferon alpha/beta receptor 2</fullName>
    </submittedName>
</protein>
<dbReference type="SUPFAM" id="SSF49265">
    <property type="entry name" value="Fibronectin type III"/>
    <property type="match status" value="2"/>
</dbReference>
<evidence type="ECO:0000256" key="1">
    <source>
        <dbReference type="SAM" id="Phobius"/>
    </source>
</evidence>
<feature type="transmembrane region" description="Helical" evidence="1">
    <location>
        <begin position="12"/>
        <end position="31"/>
    </location>
</feature>
<sequence>MLLSQNAAAIRSFNLFLMVYISLVFGISPALTDFSVEPCILNMTLRNFRSILSWELRNHSTVPTHYTLWYTVMRPEDMKIVDNCANITRSFCDLTDEWEYISETYITRLIGFRGNTAVVSCSHSFHLAVDMSLEPPDFEIVGFTDHINVIVKFPVILREELQFFLSLVIEEQSERLVKKHKPQITENVSGDFNYVIDQLLPNTNYCVSVYFEPYVLETEKSPLKCTFLQPGQDSESAKIGGIITVFLIVAVFISTIIILKWIGYICLRKNLPKVLITSVEHIHKVDLSYKKILKN</sequence>
<feature type="domain" description="Interferon/interleukin receptor" evidence="3">
    <location>
        <begin position="132"/>
        <end position="228"/>
    </location>
</feature>
<keyword evidence="1" id="KW-1133">Transmembrane helix</keyword>
<dbReference type="InterPro" id="IPR036116">
    <property type="entry name" value="FN3_sf"/>
</dbReference>
<proteinExistence type="predicted"/>
<dbReference type="InterPro" id="IPR015373">
    <property type="entry name" value="Interferon/interleukin_rcp_dom"/>
</dbReference>
<feature type="domain" description="Fibronectin type-III" evidence="2">
    <location>
        <begin position="16"/>
        <end position="116"/>
    </location>
</feature>
<dbReference type="InterPro" id="IPR050650">
    <property type="entry name" value="Type-II_Cytokine-TF_Rcpt"/>
</dbReference>
<keyword evidence="1" id="KW-0472">Membrane</keyword>
<dbReference type="Pfam" id="PF09294">
    <property type="entry name" value="Interfer-bind"/>
    <property type="match status" value="1"/>
</dbReference>
<dbReference type="Pfam" id="PF01108">
    <property type="entry name" value="Tissue_fac"/>
    <property type="match status" value="1"/>
</dbReference>
<organism evidence="4 5">
    <name type="scientific">Galeopterus variegatus</name>
    <name type="common">Malayan flying lemur</name>
    <name type="synonym">Cynocephalus variegatus</name>
    <dbReference type="NCBI Taxonomy" id="482537"/>
    <lineage>
        <taxon>Eukaryota</taxon>
        <taxon>Metazoa</taxon>
        <taxon>Chordata</taxon>
        <taxon>Craniata</taxon>
        <taxon>Vertebrata</taxon>
        <taxon>Euteleostomi</taxon>
        <taxon>Mammalia</taxon>
        <taxon>Eutheria</taxon>
        <taxon>Euarchontoglires</taxon>
        <taxon>Dermoptera</taxon>
        <taxon>Cynocephalidae</taxon>
        <taxon>Galeopterus</taxon>
    </lineage>
</organism>
<name>A0ABM0QAF3_GALVR</name>
<dbReference type="Proteomes" id="UP000694923">
    <property type="component" value="Unplaced"/>
</dbReference>
<dbReference type="Gene3D" id="2.60.40.10">
    <property type="entry name" value="Immunoglobulins"/>
    <property type="match status" value="2"/>
</dbReference>
<dbReference type="PANTHER" id="PTHR20859">
    <property type="entry name" value="INTERFERON/INTERLEUKIN RECEPTOR"/>
    <property type="match status" value="1"/>
</dbReference>
<evidence type="ECO:0000259" key="2">
    <source>
        <dbReference type="Pfam" id="PF01108"/>
    </source>
</evidence>
<dbReference type="RefSeq" id="XP_008565344.1">
    <property type="nucleotide sequence ID" value="XM_008567122.1"/>
</dbReference>
<reference evidence="5" key="1">
    <citation type="submission" date="2025-08" db="UniProtKB">
        <authorList>
            <consortium name="RefSeq"/>
        </authorList>
    </citation>
    <scope>IDENTIFICATION</scope>
</reference>
<feature type="transmembrane region" description="Helical" evidence="1">
    <location>
        <begin position="239"/>
        <end position="263"/>
    </location>
</feature>
<dbReference type="InterPro" id="IPR003961">
    <property type="entry name" value="FN3_dom"/>
</dbReference>
<dbReference type="PANTHER" id="PTHR20859:SF84">
    <property type="entry name" value="INTERFERON ALPHA_BETA RECEPTOR 2"/>
    <property type="match status" value="1"/>
</dbReference>
<gene>
    <name evidence="5" type="primary">IFNAR2</name>
</gene>
<accession>A0ABM0QAF3</accession>
<evidence type="ECO:0000313" key="4">
    <source>
        <dbReference type="Proteomes" id="UP000694923"/>
    </source>
</evidence>
<dbReference type="GeneID" id="103585997"/>
<evidence type="ECO:0000313" key="5">
    <source>
        <dbReference type="RefSeq" id="XP_008565344.1"/>
    </source>
</evidence>
<keyword evidence="5" id="KW-0675">Receptor</keyword>
<evidence type="ECO:0000259" key="3">
    <source>
        <dbReference type="Pfam" id="PF09294"/>
    </source>
</evidence>
<keyword evidence="4" id="KW-1185">Reference proteome</keyword>
<dbReference type="InterPro" id="IPR013783">
    <property type="entry name" value="Ig-like_fold"/>
</dbReference>